<protein>
    <recommendedName>
        <fullName evidence="10">Cyclin-like domain-containing protein</fullName>
    </recommendedName>
</protein>
<reference evidence="11 12" key="1">
    <citation type="journal article" date="2008" name="Nature">
        <title>The Trichoplax genome and the nature of placozoans.</title>
        <authorList>
            <person name="Srivastava M."/>
            <person name="Begovic E."/>
            <person name="Chapman J."/>
            <person name="Putnam N.H."/>
            <person name="Hellsten U."/>
            <person name="Kawashima T."/>
            <person name="Kuo A."/>
            <person name="Mitros T."/>
            <person name="Salamov A."/>
            <person name="Carpenter M.L."/>
            <person name="Signorovitch A.Y."/>
            <person name="Moreno M.A."/>
            <person name="Kamm K."/>
            <person name="Grimwood J."/>
            <person name="Schmutz J."/>
            <person name="Shapiro H."/>
            <person name="Grigoriev I.V."/>
            <person name="Buss L.W."/>
            <person name="Schierwater B."/>
            <person name="Dellaporta S.L."/>
            <person name="Rokhsar D.S."/>
        </authorList>
    </citation>
    <scope>NUCLEOTIDE SEQUENCE [LARGE SCALE GENOMIC DNA]</scope>
    <source>
        <strain evidence="11 12">Grell-BS-1999</strain>
    </source>
</reference>
<keyword evidence="6" id="KW-0010">Activator</keyword>
<dbReference type="InterPro" id="IPR036915">
    <property type="entry name" value="Cyclin-like_sf"/>
</dbReference>
<gene>
    <name evidence="11" type="ORF">TRIADDRAFT_29608</name>
</gene>
<name>B3S5G7_TRIAD</name>
<sequence>MAANFWKSSHYSQWVLDRQEILAGREEDLSYLSEDEIFKIHMFFANFIRHLGDLLKLRQQVIATAIVYFKRFYSRNSLKSIAPLLLAPTCILLASKAEECGIINTGRFINACTNVVKQKYSSYFGSDYPYKMPVILECEFFLLELLDCSLIVFHPYRPLLQFVEDFEKKDALLPCAWRAINDSYNTDICLMYPPYIIALACLHTACIIQSIDCTQWFAELSVDLDLLFEVTRQIVALYELLKTYEESAEMKSLLDKIALPKGGRYDGKLMK</sequence>
<dbReference type="GO" id="GO:0016592">
    <property type="term" value="C:mediator complex"/>
    <property type="evidence" value="ECO:0000318"/>
    <property type="project" value="GO_Central"/>
</dbReference>
<dbReference type="SMART" id="SM00385">
    <property type="entry name" value="CYCLIN"/>
    <property type="match status" value="2"/>
</dbReference>
<keyword evidence="12" id="KW-1185">Reference proteome</keyword>
<dbReference type="Gene3D" id="1.10.472.10">
    <property type="entry name" value="Cyclin-like"/>
    <property type="match status" value="2"/>
</dbReference>
<dbReference type="InterPro" id="IPR006671">
    <property type="entry name" value="Cyclin_N"/>
</dbReference>
<comment type="similarity">
    <text evidence="2">Belongs to the cyclin family. Cyclin C subfamily.</text>
</comment>
<evidence type="ECO:0000313" key="11">
    <source>
        <dbReference type="EMBL" id="EDV21910.1"/>
    </source>
</evidence>
<dbReference type="Pfam" id="PF00134">
    <property type="entry name" value="Cyclin_N"/>
    <property type="match status" value="1"/>
</dbReference>
<dbReference type="PANTHER" id="PTHR10026">
    <property type="entry name" value="CYCLIN"/>
    <property type="match status" value="1"/>
</dbReference>
<comment type="subcellular location">
    <subcellularLocation>
        <location evidence="1">Nucleus</location>
    </subcellularLocation>
</comment>
<keyword evidence="7" id="KW-0804">Transcription</keyword>
<feature type="domain" description="Cyclin-like" evidence="10">
    <location>
        <begin position="46"/>
        <end position="144"/>
    </location>
</feature>
<evidence type="ECO:0000259" key="10">
    <source>
        <dbReference type="SMART" id="SM00385"/>
    </source>
</evidence>
<evidence type="ECO:0000256" key="4">
    <source>
        <dbReference type="ARBA" id="ARBA00023015"/>
    </source>
</evidence>
<dbReference type="Pfam" id="PF16899">
    <property type="entry name" value="Cyclin_C_2"/>
    <property type="match status" value="1"/>
</dbReference>
<dbReference type="Proteomes" id="UP000009022">
    <property type="component" value="Unassembled WGS sequence"/>
</dbReference>
<dbReference type="InterPro" id="IPR031658">
    <property type="entry name" value="Cyclin_C_2"/>
</dbReference>
<evidence type="ECO:0000256" key="7">
    <source>
        <dbReference type="ARBA" id="ARBA00023163"/>
    </source>
</evidence>
<evidence type="ECO:0000256" key="6">
    <source>
        <dbReference type="ARBA" id="ARBA00023159"/>
    </source>
</evidence>
<dbReference type="CDD" id="cd20514">
    <property type="entry name" value="CYCLIN_CCNC_rpt2"/>
    <property type="match status" value="1"/>
</dbReference>
<evidence type="ECO:0000256" key="1">
    <source>
        <dbReference type="ARBA" id="ARBA00004123"/>
    </source>
</evidence>
<keyword evidence="8" id="KW-0539">Nucleus</keyword>
<feature type="domain" description="Cyclin-like" evidence="10">
    <location>
        <begin position="157"/>
        <end position="236"/>
    </location>
</feature>
<dbReference type="InterPro" id="IPR013763">
    <property type="entry name" value="Cyclin-like_dom"/>
</dbReference>
<dbReference type="InParanoid" id="B3S5G7"/>
<dbReference type="SUPFAM" id="SSF47954">
    <property type="entry name" value="Cyclin-like"/>
    <property type="match status" value="2"/>
</dbReference>
<dbReference type="RefSeq" id="XP_002115547.1">
    <property type="nucleotide sequence ID" value="XM_002115511.1"/>
</dbReference>
<dbReference type="OMA" id="CLLHPPH"/>
<keyword evidence="3" id="KW-0678">Repressor</keyword>
<dbReference type="CDD" id="cd20513">
    <property type="entry name" value="CYCLIN_CCNC_rpt1"/>
    <property type="match status" value="1"/>
</dbReference>
<dbReference type="CTD" id="6756887"/>
<accession>B3S5G7</accession>
<dbReference type="InterPro" id="IPR043198">
    <property type="entry name" value="Cyclin/Ssn8"/>
</dbReference>
<keyword evidence="5 9" id="KW-0195">Cyclin</keyword>
<dbReference type="FunFam" id="1.10.472.10:FF:000076">
    <property type="entry name" value="RNA polymerase II holoenzyme cyclin-like subunit"/>
    <property type="match status" value="1"/>
</dbReference>
<evidence type="ECO:0000313" key="12">
    <source>
        <dbReference type="Proteomes" id="UP000009022"/>
    </source>
</evidence>
<evidence type="ECO:0000256" key="3">
    <source>
        <dbReference type="ARBA" id="ARBA00022491"/>
    </source>
</evidence>
<dbReference type="EMBL" id="DS985251">
    <property type="protein sequence ID" value="EDV21910.1"/>
    <property type="molecule type" value="Genomic_DNA"/>
</dbReference>
<evidence type="ECO:0000256" key="5">
    <source>
        <dbReference type="ARBA" id="ARBA00023127"/>
    </source>
</evidence>
<dbReference type="OrthoDB" id="10266018at2759"/>
<proteinExistence type="inferred from homology"/>
<dbReference type="GO" id="GO:0016538">
    <property type="term" value="F:cyclin-dependent protein serine/threonine kinase regulator activity"/>
    <property type="evidence" value="ECO:0000318"/>
    <property type="project" value="GO_Central"/>
</dbReference>
<dbReference type="eggNOG" id="KOG0794">
    <property type="taxonomic scope" value="Eukaryota"/>
</dbReference>
<dbReference type="FunCoup" id="B3S5G7">
    <property type="interactions" value="2018"/>
</dbReference>
<keyword evidence="4" id="KW-0805">Transcription regulation</keyword>
<dbReference type="PIRSF" id="PIRSF028758">
    <property type="entry name" value="Cyclin, C/H/G types"/>
    <property type="match status" value="1"/>
</dbReference>
<evidence type="ECO:0000256" key="8">
    <source>
        <dbReference type="ARBA" id="ARBA00023242"/>
    </source>
</evidence>
<dbReference type="STRING" id="10228.B3S5G7"/>
<organism evidence="11 12">
    <name type="scientific">Trichoplax adhaerens</name>
    <name type="common">Trichoplax reptans</name>
    <dbReference type="NCBI Taxonomy" id="10228"/>
    <lineage>
        <taxon>Eukaryota</taxon>
        <taxon>Metazoa</taxon>
        <taxon>Placozoa</taxon>
        <taxon>Uniplacotomia</taxon>
        <taxon>Trichoplacea</taxon>
        <taxon>Trichoplacidae</taxon>
        <taxon>Trichoplax</taxon>
    </lineage>
</organism>
<dbReference type="PhylomeDB" id="B3S5G7"/>
<dbReference type="HOGENOM" id="CLU_034754_1_1_1"/>
<evidence type="ECO:0000256" key="9">
    <source>
        <dbReference type="RuleBase" id="RU000383"/>
    </source>
</evidence>
<dbReference type="GO" id="GO:0045944">
    <property type="term" value="P:positive regulation of transcription by RNA polymerase II"/>
    <property type="evidence" value="ECO:0000318"/>
    <property type="project" value="GO_Central"/>
</dbReference>
<dbReference type="AlphaFoldDB" id="B3S5G7"/>
<dbReference type="KEGG" id="tad:TRIADDRAFT_29608"/>
<dbReference type="GeneID" id="6756887"/>
<dbReference type="GO" id="GO:0005634">
    <property type="term" value="C:nucleus"/>
    <property type="evidence" value="ECO:0000318"/>
    <property type="project" value="GO_Central"/>
</dbReference>
<evidence type="ECO:0000256" key="2">
    <source>
        <dbReference type="ARBA" id="ARBA00008638"/>
    </source>
</evidence>